<evidence type="ECO:0000256" key="9">
    <source>
        <dbReference type="SAM" id="MobiDB-lite"/>
    </source>
</evidence>
<keyword evidence="10" id="KW-1133">Transmembrane helix</keyword>
<keyword evidence="8" id="KW-0902">Two-component regulatory system</keyword>
<dbReference type="PANTHER" id="PTHR24421:SF10">
    <property type="entry name" value="NITRATE_NITRITE SENSOR PROTEIN NARQ"/>
    <property type="match status" value="1"/>
</dbReference>
<keyword evidence="5" id="KW-0547">Nucleotide-binding</keyword>
<feature type="domain" description="DUF7134" evidence="13">
    <location>
        <begin position="14"/>
        <end position="148"/>
    </location>
</feature>
<dbReference type="Gene3D" id="1.20.5.1930">
    <property type="match status" value="1"/>
</dbReference>
<keyword evidence="7" id="KW-0067">ATP-binding</keyword>
<dbReference type="GO" id="GO:0046983">
    <property type="term" value="F:protein dimerization activity"/>
    <property type="evidence" value="ECO:0007669"/>
    <property type="project" value="InterPro"/>
</dbReference>
<feature type="transmembrane region" description="Helical" evidence="10">
    <location>
        <begin position="137"/>
        <end position="156"/>
    </location>
</feature>
<dbReference type="EC" id="2.7.13.3" evidence="2"/>
<keyword evidence="10" id="KW-0812">Transmembrane</keyword>
<dbReference type="PANTHER" id="PTHR24421">
    <property type="entry name" value="NITRATE/NITRITE SENSOR PROTEIN NARX-RELATED"/>
    <property type="match status" value="1"/>
</dbReference>
<comment type="caution">
    <text evidence="14">The sequence shown here is derived from an EMBL/GenBank/DDBJ whole genome shotgun (WGS) entry which is preliminary data.</text>
</comment>
<reference evidence="14" key="1">
    <citation type="journal article" date="2014" name="Int. J. Syst. Evol. Microbiol.">
        <title>Complete genome sequence of Corynebacterium casei LMG S-19264T (=DSM 44701T), isolated from a smear-ripened cheese.</title>
        <authorList>
            <consortium name="US DOE Joint Genome Institute (JGI-PGF)"/>
            <person name="Walter F."/>
            <person name="Albersmeier A."/>
            <person name="Kalinowski J."/>
            <person name="Ruckert C."/>
        </authorList>
    </citation>
    <scope>NUCLEOTIDE SEQUENCE</scope>
    <source>
        <strain evidence="14">JCM 3093</strain>
    </source>
</reference>
<dbReference type="InterPro" id="IPR003594">
    <property type="entry name" value="HATPase_dom"/>
</dbReference>
<evidence type="ECO:0000256" key="4">
    <source>
        <dbReference type="ARBA" id="ARBA00022679"/>
    </source>
</evidence>
<dbReference type="Pfam" id="PF07730">
    <property type="entry name" value="HisKA_3"/>
    <property type="match status" value="1"/>
</dbReference>
<feature type="domain" description="Signal transduction histidine kinase subgroup 3 dimerisation and phosphoacceptor" evidence="12">
    <location>
        <begin position="189"/>
        <end position="253"/>
    </location>
</feature>
<keyword evidence="4" id="KW-0808">Transferase</keyword>
<evidence type="ECO:0000256" key="7">
    <source>
        <dbReference type="ARBA" id="ARBA00022840"/>
    </source>
</evidence>
<dbReference type="SUPFAM" id="SSF55874">
    <property type="entry name" value="ATPase domain of HSP90 chaperone/DNA topoisomerase II/histidine kinase"/>
    <property type="match status" value="1"/>
</dbReference>
<gene>
    <name evidence="14" type="ORF">GCM10010126_13560</name>
</gene>
<sequence length="410" mass="43203">MRATMAALAGRAGRTSPHTVDAVLAVALTAFTLVWEANDRSGGWRGPDAVSVALTCAANLPVAVRRRAPLTVLLGCVAAAAVHHALGYRPSADNFSCLFALYTVVVQRPLPTVLAGAGLATALWWWAGVMAEDGAVLLNAAQGLAFAVATCTFGLGNRRLADRNRRLAELTEQLRQEQEDRERRAVTRERVRIARELHDIVAHHISVMSVQAGLGSYVVDSDPRTAREALTTIADTGREAMEELRRLLSLLRVDDGGSGDNNGGSGDGEKYASAPGVGRLGPLAERLRAAGVPVDMRITGAPRPLPPGLDLCVYRIVQECLTNVLKHAGPARAEITLAYGADELTVRVADDGRPPARPGASRGHGLVGMAERVKLYRGTIGHGPRPDGGFEVVAAFPLVPASGGSRSAAP</sequence>
<feature type="region of interest" description="Disordered" evidence="9">
    <location>
        <begin position="255"/>
        <end position="276"/>
    </location>
</feature>
<dbReference type="GO" id="GO:0016020">
    <property type="term" value="C:membrane"/>
    <property type="evidence" value="ECO:0007669"/>
    <property type="project" value="InterPro"/>
</dbReference>
<dbReference type="GO" id="GO:0000155">
    <property type="term" value="F:phosphorelay sensor kinase activity"/>
    <property type="evidence" value="ECO:0007669"/>
    <property type="project" value="InterPro"/>
</dbReference>
<evidence type="ECO:0000256" key="8">
    <source>
        <dbReference type="ARBA" id="ARBA00023012"/>
    </source>
</evidence>
<dbReference type="Proteomes" id="UP000627984">
    <property type="component" value="Unassembled WGS sequence"/>
</dbReference>
<evidence type="ECO:0000259" key="12">
    <source>
        <dbReference type="Pfam" id="PF07730"/>
    </source>
</evidence>
<evidence type="ECO:0000256" key="10">
    <source>
        <dbReference type="SAM" id="Phobius"/>
    </source>
</evidence>
<evidence type="ECO:0000259" key="13">
    <source>
        <dbReference type="Pfam" id="PF23539"/>
    </source>
</evidence>
<dbReference type="InterPro" id="IPR011712">
    <property type="entry name" value="Sig_transdc_His_kin_sub3_dim/P"/>
</dbReference>
<dbReference type="Gene3D" id="3.30.565.10">
    <property type="entry name" value="Histidine kinase-like ATPase, C-terminal domain"/>
    <property type="match status" value="1"/>
</dbReference>
<dbReference type="AlphaFoldDB" id="A0AA37F365"/>
<dbReference type="InterPro" id="IPR055558">
    <property type="entry name" value="DUF7134"/>
</dbReference>
<dbReference type="InterPro" id="IPR036890">
    <property type="entry name" value="HATPase_C_sf"/>
</dbReference>
<keyword evidence="6" id="KW-0418">Kinase</keyword>
<dbReference type="GO" id="GO:0005524">
    <property type="term" value="F:ATP binding"/>
    <property type="evidence" value="ECO:0007669"/>
    <property type="project" value="UniProtKB-KW"/>
</dbReference>
<evidence type="ECO:0000313" key="15">
    <source>
        <dbReference type="Proteomes" id="UP000627984"/>
    </source>
</evidence>
<evidence type="ECO:0000259" key="11">
    <source>
        <dbReference type="Pfam" id="PF02518"/>
    </source>
</evidence>
<evidence type="ECO:0000256" key="6">
    <source>
        <dbReference type="ARBA" id="ARBA00022777"/>
    </source>
</evidence>
<evidence type="ECO:0000313" key="14">
    <source>
        <dbReference type="EMBL" id="GGK55294.1"/>
    </source>
</evidence>
<keyword evidence="10" id="KW-0472">Membrane</keyword>
<reference evidence="14" key="2">
    <citation type="submission" date="2022-09" db="EMBL/GenBank/DDBJ databases">
        <authorList>
            <person name="Sun Q."/>
            <person name="Ohkuma M."/>
        </authorList>
    </citation>
    <scope>NUCLEOTIDE SEQUENCE</scope>
    <source>
        <strain evidence="14">JCM 3093</strain>
    </source>
</reference>
<evidence type="ECO:0000256" key="3">
    <source>
        <dbReference type="ARBA" id="ARBA00022553"/>
    </source>
</evidence>
<dbReference type="Pfam" id="PF02518">
    <property type="entry name" value="HATPase_c"/>
    <property type="match status" value="1"/>
</dbReference>
<dbReference type="InterPro" id="IPR050482">
    <property type="entry name" value="Sensor_HK_TwoCompSys"/>
</dbReference>
<evidence type="ECO:0000256" key="1">
    <source>
        <dbReference type="ARBA" id="ARBA00000085"/>
    </source>
</evidence>
<keyword evidence="3" id="KW-0597">Phosphoprotein</keyword>
<feature type="domain" description="Histidine kinase/HSP90-like ATPase" evidence="11">
    <location>
        <begin position="313"/>
        <end position="398"/>
    </location>
</feature>
<dbReference type="CDD" id="cd16917">
    <property type="entry name" value="HATPase_UhpB-NarQ-NarX-like"/>
    <property type="match status" value="1"/>
</dbReference>
<name>A0AA37F365_9ACTN</name>
<feature type="compositionally biased region" description="Gly residues" evidence="9">
    <location>
        <begin position="256"/>
        <end position="266"/>
    </location>
</feature>
<organism evidence="14 15">
    <name type="scientific">Planomonospora parontospora</name>
    <dbReference type="NCBI Taxonomy" id="58119"/>
    <lineage>
        <taxon>Bacteria</taxon>
        <taxon>Bacillati</taxon>
        <taxon>Actinomycetota</taxon>
        <taxon>Actinomycetes</taxon>
        <taxon>Streptosporangiales</taxon>
        <taxon>Streptosporangiaceae</taxon>
        <taxon>Planomonospora</taxon>
    </lineage>
</organism>
<dbReference type="RefSeq" id="WP_191893958.1">
    <property type="nucleotide sequence ID" value="NZ_BMQD01000003.1"/>
</dbReference>
<evidence type="ECO:0000256" key="2">
    <source>
        <dbReference type="ARBA" id="ARBA00012438"/>
    </source>
</evidence>
<dbReference type="EMBL" id="BMQD01000003">
    <property type="protein sequence ID" value="GGK55294.1"/>
    <property type="molecule type" value="Genomic_DNA"/>
</dbReference>
<proteinExistence type="predicted"/>
<evidence type="ECO:0000256" key="5">
    <source>
        <dbReference type="ARBA" id="ARBA00022741"/>
    </source>
</evidence>
<dbReference type="Pfam" id="PF23539">
    <property type="entry name" value="DUF7134"/>
    <property type="match status" value="1"/>
</dbReference>
<feature type="transmembrane region" description="Helical" evidence="10">
    <location>
        <begin position="98"/>
        <end position="125"/>
    </location>
</feature>
<comment type="catalytic activity">
    <reaction evidence="1">
        <text>ATP + protein L-histidine = ADP + protein N-phospho-L-histidine.</text>
        <dbReference type="EC" id="2.7.13.3"/>
    </reaction>
</comment>
<protein>
    <recommendedName>
        <fullName evidence="2">histidine kinase</fullName>
        <ecNumber evidence="2">2.7.13.3</ecNumber>
    </recommendedName>
</protein>
<accession>A0AA37F365</accession>
<feature type="transmembrane region" description="Helical" evidence="10">
    <location>
        <begin position="68"/>
        <end position="86"/>
    </location>
</feature>